<protein>
    <submittedName>
        <fullName evidence="1">Uncharacterized protein</fullName>
    </submittedName>
</protein>
<dbReference type="EMBL" id="JACGWM010000003">
    <property type="protein sequence ID" value="KAL0382952.1"/>
    <property type="molecule type" value="Genomic_DNA"/>
</dbReference>
<proteinExistence type="predicted"/>
<evidence type="ECO:0000313" key="1">
    <source>
        <dbReference type="EMBL" id="KAL0382952.1"/>
    </source>
</evidence>
<accession>A0AAW2RS12</accession>
<comment type="caution">
    <text evidence="1">The sequence shown here is derived from an EMBL/GenBank/DDBJ whole genome shotgun (WGS) entry which is preliminary data.</text>
</comment>
<name>A0AAW2RS12_9LAMI</name>
<reference evidence="1" key="1">
    <citation type="submission" date="2020-06" db="EMBL/GenBank/DDBJ databases">
        <authorList>
            <person name="Li T."/>
            <person name="Hu X."/>
            <person name="Zhang T."/>
            <person name="Song X."/>
            <person name="Zhang H."/>
            <person name="Dai N."/>
            <person name="Sheng W."/>
            <person name="Hou X."/>
            <person name="Wei L."/>
        </authorList>
    </citation>
    <scope>NUCLEOTIDE SEQUENCE</scope>
    <source>
        <strain evidence="1">KEN8</strain>
        <tissue evidence="1">Leaf</tissue>
    </source>
</reference>
<dbReference type="PANTHER" id="PTHR48475">
    <property type="entry name" value="RIBONUCLEASE H"/>
    <property type="match status" value="1"/>
</dbReference>
<reference evidence="1" key="2">
    <citation type="journal article" date="2024" name="Plant">
        <title>Genomic evolution and insights into agronomic trait innovations of Sesamum species.</title>
        <authorList>
            <person name="Miao H."/>
            <person name="Wang L."/>
            <person name="Qu L."/>
            <person name="Liu H."/>
            <person name="Sun Y."/>
            <person name="Le M."/>
            <person name="Wang Q."/>
            <person name="Wei S."/>
            <person name="Zheng Y."/>
            <person name="Lin W."/>
            <person name="Duan Y."/>
            <person name="Cao H."/>
            <person name="Xiong S."/>
            <person name="Wang X."/>
            <person name="Wei L."/>
            <person name="Li C."/>
            <person name="Ma Q."/>
            <person name="Ju M."/>
            <person name="Zhao R."/>
            <person name="Li G."/>
            <person name="Mu C."/>
            <person name="Tian Q."/>
            <person name="Mei H."/>
            <person name="Zhang T."/>
            <person name="Gao T."/>
            <person name="Zhang H."/>
        </authorList>
    </citation>
    <scope>NUCLEOTIDE SEQUENCE</scope>
    <source>
        <strain evidence="1">KEN8</strain>
    </source>
</reference>
<dbReference type="AlphaFoldDB" id="A0AAW2RS12"/>
<gene>
    <name evidence="1" type="ORF">Scaly_0582500</name>
</gene>
<dbReference type="PANTHER" id="PTHR48475:SF2">
    <property type="entry name" value="RIBONUCLEASE H"/>
    <property type="match status" value="1"/>
</dbReference>
<sequence>MRLQVHRRYRCHILKGNESSFWNPPSSLHSPTALAIKLLPGDTSYLYIFTIPQAIKILSFSERMSGDKCLFIMLVKYSMVQKDGVRTNLPLKQTLRKLDTSSKLMKCAVELSKYDISYLPRTTVKAQALADYVSKMASPCQEESPSKEV</sequence>
<organism evidence="1">
    <name type="scientific">Sesamum calycinum</name>
    <dbReference type="NCBI Taxonomy" id="2727403"/>
    <lineage>
        <taxon>Eukaryota</taxon>
        <taxon>Viridiplantae</taxon>
        <taxon>Streptophyta</taxon>
        <taxon>Embryophyta</taxon>
        <taxon>Tracheophyta</taxon>
        <taxon>Spermatophyta</taxon>
        <taxon>Magnoliopsida</taxon>
        <taxon>eudicotyledons</taxon>
        <taxon>Gunneridae</taxon>
        <taxon>Pentapetalae</taxon>
        <taxon>asterids</taxon>
        <taxon>lamiids</taxon>
        <taxon>Lamiales</taxon>
        <taxon>Pedaliaceae</taxon>
        <taxon>Sesamum</taxon>
    </lineage>
</organism>